<dbReference type="Gene3D" id="3.80.10.10">
    <property type="entry name" value="Ribonuclease Inhibitor"/>
    <property type="match status" value="2"/>
</dbReference>
<keyword evidence="3" id="KW-1185">Reference proteome</keyword>
<evidence type="ECO:0000256" key="1">
    <source>
        <dbReference type="SAM" id="MobiDB-lite"/>
    </source>
</evidence>
<feature type="compositionally biased region" description="Low complexity" evidence="1">
    <location>
        <begin position="226"/>
        <end position="236"/>
    </location>
</feature>
<evidence type="ECO:0008006" key="4">
    <source>
        <dbReference type="Google" id="ProtNLM"/>
    </source>
</evidence>
<name>A0AAV7C5Z9_ENGPU</name>
<comment type="caution">
    <text evidence="2">The sequence shown here is derived from an EMBL/GenBank/DDBJ whole genome shotgun (WGS) entry which is preliminary data.</text>
</comment>
<sequence length="370" mass="40856">MPLKTKKKGKRAKVKAVDTSALKKFLKRYENHCAQCQSAVSPSITRALKKCIQDGSEYLKIILSGPEMLLDTSSPVLLRPLLMTIRDERYMLATDLYLWGVPLSNQDVASLVRLFRDEGLEGLIRGLEGNMKMVSLSLCYCNLGPPSGTVLGKLLAESAISELYLTGNYLQCSGAVDLITSIAEKVQELTTEKPTEEATSLAHQILEAQDQSGIHTMMSGPPTPAISPAITPAISPDRGSEKGKRKKKGRKKKDKPIALPGPWVRKLFLANNGIDARGIEGETGVLEFSQLLSSLIRYSEQLSELDIDDNCLGELPATDILEALMERNQRKLPRLKIKVTAQISPVTFKSILKQSGKLKTSKKKRRRKKK</sequence>
<feature type="region of interest" description="Disordered" evidence="1">
    <location>
        <begin position="226"/>
        <end position="257"/>
    </location>
</feature>
<accession>A0AAV7C5Z9</accession>
<protein>
    <recommendedName>
        <fullName evidence="4">Leucine-rich repeat-containing protein 71</fullName>
    </recommendedName>
</protein>
<dbReference type="SUPFAM" id="SSF52047">
    <property type="entry name" value="RNI-like"/>
    <property type="match status" value="1"/>
</dbReference>
<proteinExistence type="predicted"/>
<organism evidence="2 3">
    <name type="scientific">Engystomops pustulosus</name>
    <name type="common">Tungara frog</name>
    <name type="synonym">Physalaemus pustulosus</name>
    <dbReference type="NCBI Taxonomy" id="76066"/>
    <lineage>
        <taxon>Eukaryota</taxon>
        <taxon>Metazoa</taxon>
        <taxon>Chordata</taxon>
        <taxon>Craniata</taxon>
        <taxon>Vertebrata</taxon>
        <taxon>Euteleostomi</taxon>
        <taxon>Amphibia</taxon>
        <taxon>Batrachia</taxon>
        <taxon>Anura</taxon>
        <taxon>Neobatrachia</taxon>
        <taxon>Hyloidea</taxon>
        <taxon>Leptodactylidae</taxon>
        <taxon>Leiuperinae</taxon>
        <taxon>Engystomops</taxon>
    </lineage>
</organism>
<dbReference type="InterPro" id="IPR032675">
    <property type="entry name" value="LRR_dom_sf"/>
</dbReference>
<dbReference type="EMBL" id="WNYA01000003">
    <property type="protein sequence ID" value="KAG8580430.1"/>
    <property type="molecule type" value="Genomic_DNA"/>
</dbReference>
<evidence type="ECO:0000313" key="3">
    <source>
        <dbReference type="Proteomes" id="UP000824782"/>
    </source>
</evidence>
<dbReference type="Proteomes" id="UP000824782">
    <property type="component" value="Unassembled WGS sequence"/>
</dbReference>
<feature type="compositionally biased region" description="Basic residues" evidence="1">
    <location>
        <begin position="243"/>
        <end position="254"/>
    </location>
</feature>
<reference evidence="2" key="1">
    <citation type="thesis" date="2020" institute="ProQuest LLC" country="789 East Eisenhower Parkway, Ann Arbor, MI, USA">
        <title>Comparative Genomics and Chromosome Evolution.</title>
        <authorList>
            <person name="Mudd A.B."/>
        </authorList>
    </citation>
    <scope>NUCLEOTIDE SEQUENCE</scope>
    <source>
        <strain evidence="2">237g6f4</strain>
        <tissue evidence="2">Blood</tissue>
    </source>
</reference>
<dbReference type="AlphaFoldDB" id="A0AAV7C5Z9"/>
<evidence type="ECO:0000313" key="2">
    <source>
        <dbReference type="EMBL" id="KAG8580430.1"/>
    </source>
</evidence>
<gene>
    <name evidence="2" type="ORF">GDO81_007302</name>
</gene>